<evidence type="ECO:0000259" key="17">
    <source>
        <dbReference type="PROSITE" id="PS50893"/>
    </source>
</evidence>
<comment type="similarity">
    <text evidence="14">Belongs to the ABC transporter superfamily. UvrA family.</text>
</comment>
<evidence type="ECO:0000313" key="18">
    <source>
        <dbReference type="EMBL" id="SKC84589.1"/>
    </source>
</evidence>
<dbReference type="Proteomes" id="UP000190285">
    <property type="component" value="Unassembled WGS sequence"/>
</dbReference>
<gene>
    <name evidence="18" type="ORF">SAMN02194393_04175</name>
</gene>
<dbReference type="GO" id="GO:0005524">
    <property type="term" value="F:ATP binding"/>
    <property type="evidence" value="ECO:0007669"/>
    <property type="project" value="UniProtKB-KW"/>
</dbReference>
<dbReference type="STRING" id="36842.SAMN02194393_04175"/>
<dbReference type="PANTHER" id="PTHR43152">
    <property type="entry name" value="UVRABC SYSTEM PROTEIN A"/>
    <property type="match status" value="1"/>
</dbReference>
<evidence type="ECO:0000313" key="19">
    <source>
        <dbReference type="Proteomes" id="UP000190285"/>
    </source>
</evidence>
<dbReference type="EMBL" id="FUZT01000011">
    <property type="protein sequence ID" value="SKC84589.1"/>
    <property type="molecule type" value="Genomic_DNA"/>
</dbReference>
<evidence type="ECO:0000256" key="2">
    <source>
        <dbReference type="ARBA" id="ARBA00022490"/>
    </source>
</evidence>
<accession>A0A1T5M9P6</accession>
<dbReference type="GO" id="GO:0008270">
    <property type="term" value="F:zinc ion binding"/>
    <property type="evidence" value="ECO:0007669"/>
    <property type="project" value="UniProtKB-KW"/>
</dbReference>
<feature type="domain" description="ABC transporter" evidence="17">
    <location>
        <begin position="501"/>
        <end position="837"/>
    </location>
</feature>
<dbReference type="InterPro" id="IPR004602">
    <property type="entry name" value="UvrA"/>
</dbReference>
<keyword evidence="12" id="KW-0238">DNA-binding</keyword>
<keyword evidence="6" id="KW-0227">DNA damage</keyword>
<dbReference type="InterPro" id="IPR017871">
    <property type="entry name" value="ABC_transporter-like_CS"/>
</dbReference>
<evidence type="ECO:0000256" key="13">
    <source>
        <dbReference type="ARBA" id="ARBA00023204"/>
    </source>
</evidence>
<evidence type="ECO:0000256" key="11">
    <source>
        <dbReference type="ARBA" id="ARBA00022881"/>
    </source>
</evidence>
<dbReference type="Pfam" id="PF00005">
    <property type="entry name" value="ABC_tran"/>
    <property type="match status" value="1"/>
</dbReference>
<dbReference type="PANTHER" id="PTHR43152:SF1">
    <property type="entry name" value="UVRA PROTEIN"/>
    <property type="match status" value="1"/>
</dbReference>
<evidence type="ECO:0000256" key="6">
    <source>
        <dbReference type="ARBA" id="ARBA00022763"/>
    </source>
</evidence>
<dbReference type="GO" id="GO:0006289">
    <property type="term" value="P:nucleotide-excision repair"/>
    <property type="evidence" value="ECO:0007669"/>
    <property type="project" value="InterPro"/>
</dbReference>
<evidence type="ECO:0000256" key="9">
    <source>
        <dbReference type="ARBA" id="ARBA00022833"/>
    </source>
</evidence>
<dbReference type="Gene3D" id="1.20.1580.10">
    <property type="entry name" value="ABC transporter ATPase like domain"/>
    <property type="match status" value="2"/>
</dbReference>
<evidence type="ECO:0000256" key="5">
    <source>
        <dbReference type="ARBA" id="ARBA00022741"/>
    </source>
</evidence>
<dbReference type="Gene3D" id="1.10.8.280">
    <property type="entry name" value="ABC transporter ATPase domain-like"/>
    <property type="match status" value="1"/>
</dbReference>
<dbReference type="GO" id="GO:0009380">
    <property type="term" value="C:excinuclease repair complex"/>
    <property type="evidence" value="ECO:0007669"/>
    <property type="project" value="InterPro"/>
</dbReference>
<evidence type="ECO:0000256" key="8">
    <source>
        <dbReference type="ARBA" id="ARBA00022771"/>
    </source>
</evidence>
<evidence type="ECO:0000256" key="3">
    <source>
        <dbReference type="ARBA" id="ARBA00022723"/>
    </source>
</evidence>
<evidence type="ECO:0000256" key="16">
    <source>
        <dbReference type="ARBA" id="ARBA00042156"/>
    </source>
</evidence>
<evidence type="ECO:0000256" key="12">
    <source>
        <dbReference type="ARBA" id="ARBA00023125"/>
    </source>
</evidence>
<dbReference type="GO" id="GO:0003677">
    <property type="term" value="F:DNA binding"/>
    <property type="evidence" value="ECO:0007669"/>
    <property type="project" value="UniProtKB-KW"/>
</dbReference>
<dbReference type="Pfam" id="PF17755">
    <property type="entry name" value="UvrA_DNA-bind"/>
    <property type="match status" value="1"/>
</dbReference>
<evidence type="ECO:0000256" key="1">
    <source>
        <dbReference type="ARBA" id="ARBA00004496"/>
    </source>
</evidence>
<keyword evidence="19" id="KW-1185">Reference proteome</keyword>
<keyword evidence="5" id="KW-0547">Nucleotide-binding</keyword>
<dbReference type="SUPFAM" id="SSF52540">
    <property type="entry name" value="P-loop containing nucleoside triphosphate hydrolases"/>
    <property type="match status" value="2"/>
</dbReference>
<keyword evidence="8" id="KW-0863">Zinc-finger</keyword>
<dbReference type="GO" id="GO:0004518">
    <property type="term" value="F:nuclease activity"/>
    <property type="evidence" value="ECO:0007669"/>
    <property type="project" value="UniProtKB-KW"/>
</dbReference>
<dbReference type="PROSITE" id="PS50893">
    <property type="entry name" value="ABC_TRANSPORTER_2"/>
    <property type="match status" value="2"/>
</dbReference>
<comment type="subcellular location">
    <subcellularLocation>
        <location evidence="1">Cytoplasm</location>
    </subcellularLocation>
</comment>
<keyword evidence="11" id="KW-0267">Excision nuclease</keyword>
<proteinExistence type="inferred from homology"/>
<dbReference type="AlphaFoldDB" id="A0A1T5M9P6"/>
<keyword evidence="13" id="KW-0234">DNA repair</keyword>
<keyword evidence="9" id="KW-0862">Zinc</keyword>
<keyword evidence="3" id="KW-0479">Metal-binding</keyword>
<dbReference type="NCBIfam" id="TIGR00630">
    <property type="entry name" value="uvra"/>
    <property type="match status" value="1"/>
</dbReference>
<keyword evidence="4" id="KW-0677">Repeat</keyword>
<dbReference type="InterPro" id="IPR003593">
    <property type="entry name" value="AAA+_ATPase"/>
</dbReference>
<keyword evidence="2" id="KW-0963">Cytoplasm</keyword>
<keyword evidence="10" id="KW-0067">ATP-binding</keyword>
<reference evidence="18 19" key="1">
    <citation type="submission" date="2017-02" db="EMBL/GenBank/DDBJ databases">
        <authorList>
            <person name="Peterson S.W."/>
        </authorList>
    </citation>
    <scope>NUCLEOTIDE SEQUENCE [LARGE SCALE GENOMIC DNA]</scope>
    <source>
        <strain evidence="18 19">M1</strain>
    </source>
</reference>
<dbReference type="RefSeq" id="WP_208985104.1">
    <property type="nucleotide sequence ID" value="NZ_FUZT01000011.1"/>
</dbReference>
<protein>
    <recommendedName>
        <fullName evidence="15">UvrABC system protein A</fullName>
    </recommendedName>
    <alternativeName>
        <fullName evidence="16">Excinuclease ABC subunit A</fullName>
    </alternativeName>
</protein>
<evidence type="ECO:0000256" key="7">
    <source>
        <dbReference type="ARBA" id="ARBA00022769"/>
    </source>
</evidence>
<dbReference type="GO" id="GO:0016887">
    <property type="term" value="F:ATP hydrolysis activity"/>
    <property type="evidence" value="ECO:0007669"/>
    <property type="project" value="InterPro"/>
</dbReference>
<dbReference type="InterPro" id="IPR041552">
    <property type="entry name" value="UvrA_DNA-bd"/>
</dbReference>
<evidence type="ECO:0000256" key="10">
    <source>
        <dbReference type="ARBA" id="ARBA00022840"/>
    </source>
</evidence>
<feature type="domain" description="ABC transporter" evidence="17">
    <location>
        <begin position="254"/>
        <end position="492"/>
    </location>
</feature>
<dbReference type="InterPro" id="IPR003439">
    <property type="entry name" value="ABC_transporter-like_ATP-bd"/>
</dbReference>
<dbReference type="GO" id="GO:0005737">
    <property type="term" value="C:cytoplasm"/>
    <property type="evidence" value="ECO:0007669"/>
    <property type="project" value="UniProtKB-SubCell"/>
</dbReference>
<sequence length="843" mass="93134">MNIVIRGARENNLKNINIEIPRNKLIVFTGLSGSGKSTLAMETLQRECQRQYMESMGMTMEMGSKPMVDSIEGLSPAISINQKNANRNPRSTVGTVTEISPYLRVVFSKLGKRPCPYCGKTITQNYAEETGEIFAEIPDQTVESTEMYERMMPCPHCGKNIVELTASHFSFNKPSGACPTCKGIGIVSLPNVNLLIDKKKSIGEFAIQGWDQVYIDRYGSSLVNAAKYYGFNFNLSLPIEQYSEVAMDLLLYGVLSEHFIRHFPDKKPPKTVPEGRFEGVVTNLMRRYDEKKSYSAKQRIEKFLIQQKCPDCHGIRFRKDILDVKVYGINITEALSMPLTELSNWLKSLRDFLTPEAMAVIHQVLEDLIRRTDRIVKVGAGYLHLNQPSVSLSSGESQRIKLASILGSSLTGVLYVLDEPSTGLHSRDTSKIIESLCRLRDMGNTVVVIEHDLEIIRAADHIIDFGPGAGKNGGQIVASGNISEIINCAESITGKYLSGIIHTPRYIKSCGNGNSITIRHANKNNLKNLSLDIPLGKFITVTGVSGAGKSSLIFGELAEAADAYFHQPLRNNKDNFKGFESLENVIVINQTSIGRSPRSNATTYTDIFSDIRNLFASISAKQNTRLQAKHFSYNVPGGRCEKCQGAGKLSIPMNFLPNVEVVCPVCRGKRYQKSVLSVKYKGLNIAEVLDLSVDDAVVLFEQKKKIIKKLKVLQDVGLGYLGLGQSSTTLSGGEAQRLKLAKELSKQTGNQTMYLFDEPTCGLHPHDTNRLIRIFRRLVQMGNSVIVIEHDPEVIIASDWVIDLGPEGGNHGGQIVVQGTPEEVAKHSNSATGLILSQLISNR</sequence>
<dbReference type="InterPro" id="IPR027417">
    <property type="entry name" value="P-loop_NTPase"/>
</dbReference>
<evidence type="ECO:0000256" key="4">
    <source>
        <dbReference type="ARBA" id="ARBA00022737"/>
    </source>
</evidence>
<organism evidence="18 19">
    <name type="scientific">Maledivibacter halophilus</name>
    <dbReference type="NCBI Taxonomy" id="36842"/>
    <lineage>
        <taxon>Bacteria</taxon>
        <taxon>Bacillati</taxon>
        <taxon>Bacillota</taxon>
        <taxon>Clostridia</taxon>
        <taxon>Peptostreptococcales</taxon>
        <taxon>Caminicellaceae</taxon>
        <taxon>Maledivibacter</taxon>
    </lineage>
</organism>
<evidence type="ECO:0000256" key="15">
    <source>
        <dbReference type="ARBA" id="ARBA00039316"/>
    </source>
</evidence>
<dbReference type="PROSITE" id="PS00211">
    <property type="entry name" value="ABC_TRANSPORTER_1"/>
    <property type="match status" value="2"/>
</dbReference>
<evidence type="ECO:0000256" key="14">
    <source>
        <dbReference type="ARBA" id="ARBA00038000"/>
    </source>
</evidence>
<name>A0A1T5M9P6_9FIRM</name>
<dbReference type="Gene3D" id="3.40.50.300">
    <property type="entry name" value="P-loop containing nucleotide triphosphate hydrolases"/>
    <property type="match status" value="2"/>
</dbReference>
<dbReference type="SMART" id="SM00382">
    <property type="entry name" value="AAA"/>
    <property type="match status" value="2"/>
</dbReference>
<keyword evidence="7" id="KW-0228">DNA excision</keyword>